<dbReference type="SUPFAM" id="SSF53448">
    <property type="entry name" value="Nucleotide-diphospho-sugar transferases"/>
    <property type="match status" value="1"/>
</dbReference>
<dbReference type="CDD" id="cd02513">
    <property type="entry name" value="CMP-NeuAc_Synthase"/>
    <property type="match status" value="1"/>
</dbReference>
<evidence type="ECO:0000313" key="1">
    <source>
        <dbReference type="EMBL" id="CAH1215781.1"/>
    </source>
</evidence>
<organism evidence="1 2">
    <name type="scientific">Paenibacillus allorhizoplanae</name>
    <dbReference type="NCBI Taxonomy" id="2905648"/>
    <lineage>
        <taxon>Bacteria</taxon>
        <taxon>Bacillati</taxon>
        <taxon>Bacillota</taxon>
        <taxon>Bacilli</taxon>
        <taxon>Bacillales</taxon>
        <taxon>Paenibacillaceae</taxon>
        <taxon>Paenibacillus</taxon>
    </lineage>
</organism>
<dbReference type="Pfam" id="PF02348">
    <property type="entry name" value="CTP_transf_3"/>
    <property type="match status" value="1"/>
</dbReference>
<keyword evidence="1" id="KW-0548">Nucleotidyltransferase</keyword>
<accession>A0ABN8GYP1</accession>
<protein>
    <submittedName>
        <fullName evidence="1">CMP-N,N'-diacetyllegionaminic acid synthase</fullName>
        <ecNumber evidence="1">2.7.7.82</ecNumber>
    </submittedName>
</protein>
<comment type="caution">
    <text evidence="1">The sequence shown here is derived from an EMBL/GenBank/DDBJ whole genome shotgun (WGS) entry which is preliminary data.</text>
</comment>
<keyword evidence="1" id="KW-0808">Transferase</keyword>
<proteinExistence type="predicted"/>
<dbReference type="Gene3D" id="3.90.550.10">
    <property type="entry name" value="Spore Coat Polysaccharide Biosynthesis Protein SpsA, Chain A"/>
    <property type="match status" value="1"/>
</dbReference>
<dbReference type="EMBL" id="CAKMMW010000014">
    <property type="protein sequence ID" value="CAH1215781.1"/>
    <property type="molecule type" value="Genomic_DNA"/>
</dbReference>
<gene>
    <name evidence="1" type="primary">legF</name>
    <name evidence="1" type="ORF">PAECIP111891_04311</name>
</gene>
<dbReference type="PANTHER" id="PTHR21485">
    <property type="entry name" value="HAD SUPERFAMILY MEMBERS CMAS AND KDSC"/>
    <property type="match status" value="1"/>
</dbReference>
<dbReference type="GO" id="GO:0016779">
    <property type="term" value="F:nucleotidyltransferase activity"/>
    <property type="evidence" value="ECO:0007669"/>
    <property type="project" value="UniProtKB-KW"/>
</dbReference>
<dbReference type="RefSeq" id="WP_236290400.1">
    <property type="nucleotide sequence ID" value="NZ_CAKMMW010000014.1"/>
</dbReference>
<dbReference type="InterPro" id="IPR029044">
    <property type="entry name" value="Nucleotide-diphossugar_trans"/>
</dbReference>
<dbReference type="InterPro" id="IPR003329">
    <property type="entry name" value="Cytidylyl_trans"/>
</dbReference>
<dbReference type="InterPro" id="IPR050793">
    <property type="entry name" value="CMP-NeuNAc_synthase"/>
</dbReference>
<reference evidence="1" key="1">
    <citation type="submission" date="2022-01" db="EMBL/GenBank/DDBJ databases">
        <authorList>
            <person name="Criscuolo A."/>
        </authorList>
    </citation>
    <scope>NUCLEOTIDE SEQUENCE</scope>
    <source>
        <strain evidence="1">CIP111891</strain>
    </source>
</reference>
<keyword evidence="2" id="KW-1185">Reference proteome</keyword>
<sequence length="231" mass="25897">MIEGSRVLGVITARGGSKGVPRKNVRNIAGKPLIGWTIEEAKKSQYLDNLILSSDDEEIISVAQSFECEVPFIRPSELALDGTLGIEPVLHAIDNVKGYDYVVLLQPTSPLRSAIDIDRCIEICIAEGYPSCVSVSESIKSPYWMYKLNVDGTLDPLLKIENRLATRQELPVSYVLNGAIYVAKIGWLKEQKSFLHKETGAYIMPQERSYDIDTAMDFEFVEFLMKKRSEC</sequence>
<evidence type="ECO:0000313" key="2">
    <source>
        <dbReference type="Proteomes" id="UP000838821"/>
    </source>
</evidence>
<dbReference type="EC" id="2.7.7.82" evidence="1"/>
<name>A0ABN8GYP1_9BACL</name>
<dbReference type="PANTHER" id="PTHR21485:SF6">
    <property type="entry name" value="N-ACYLNEURAMINATE CYTIDYLYLTRANSFERASE-RELATED"/>
    <property type="match status" value="1"/>
</dbReference>
<dbReference type="Proteomes" id="UP000838821">
    <property type="component" value="Unassembled WGS sequence"/>
</dbReference>